<evidence type="ECO:0000256" key="1">
    <source>
        <dbReference type="SAM" id="MobiDB-lite"/>
    </source>
</evidence>
<dbReference type="Proteomes" id="UP001219605">
    <property type="component" value="Chromosome"/>
</dbReference>
<dbReference type="PROSITE" id="PS51201">
    <property type="entry name" value="RCK_N"/>
    <property type="match status" value="1"/>
</dbReference>
<evidence type="ECO:0000313" key="5">
    <source>
        <dbReference type="EMBL" id="WDZ87926.1"/>
    </source>
</evidence>
<keyword evidence="2" id="KW-0812">Transmembrane</keyword>
<dbReference type="InterPro" id="IPR036291">
    <property type="entry name" value="NAD(P)-bd_dom_sf"/>
</dbReference>
<protein>
    <submittedName>
        <fullName evidence="5">NAD-binding protein</fullName>
    </submittedName>
</protein>
<name>A0ABY7ZZW3_9ACTN</name>
<dbReference type="EMBL" id="CP118615">
    <property type="protein sequence ID" value="WDZ87926.1"/>
    <property type="molecule type" value="Genomic_DNA"/>
</dbReference>
<dbReference type="InterPro" id="IPR036721">
    <property type="entry name" value="RCK_C_sf"/>
</dbReference>
<feature type="transmembrane region" description="Helical" evidence="2">
    <location>
        <begin position="319"/>
        <end position="344"/>
    </location>
</feature>
<gene>
    <name evidence="5" type="ORF">PVK37_04025</name>
</gene>
<dbReference type="PROSITE" id="PS51202">
    <property type="entry name" value="RCK_C"/>
    <property type="match status" value="1"/>
</dbReference>
<dbReference type="Gene3D" id="3.40.50.720">
    <property type="entry name" value="NAD(P)-binding Rossmann-like Domain"/>
    <property type="match status" value="2"/>
</dbReference>
<dbReference type="RefSeq" id="WP_275034949.1">
    <property type="nucleotide sequence ID" value="NZ_CP118615.1"/>
</dbReference>
<dbReference type="Pfam" id="PF02254">
    <property type="entry name" value="TrkA_N"/>
    <property type="match status" value="2"/>
</dbReference>
<reference evidence="5 6" key="1">
    <citation type="submission" date="2023-02" db="EMBL/GenBank/DDBJ databases">
        <authorList>
            <person name="Mo P."/>
        </authorList>
    </citation>
    <scope>NUCLEOTIDE SEQUENCE [LARGE SCALE GENOMIC DNA]</scope>
    <source>
        <strain evidence="5 6">HUAS 3</strain>
    </source>
</reference>
<feature type="region of interest" description="Disordered" evidence="1">
    <location>
        <begin position="582"/>
        <end position="632"/>
    </location>
</feature>
<keyword evidence="2" id="KW-1133">Transmembrane helix</keyword>
<dbReference type="Gene3D" id="3.30.70.1450">
    <property type="entry name" value="Regulator of K+ conductance, C-terminal domain"/>
    <property type="match status" value="1"/>
</dbReference>
<dbReference type="SUPFAM" id="SSF81324">
    <property type="entry name" value="Voltage-gated potassium channels"/>
    <property type="match status" value="1"/>
</dbReference>
<sequence length="632" mass="66759">MRRMAEPLLDRAWRASRRLRTNGGNRPHYVVCGHDPLAYWVVRALLASEVAAGRIRVTLVVPERQRSDGPDGRDIHGIDVVRADRLDTATFRRAGLAGADGLALLHQDDVGNLSAALCAQEVEPGLRLVVRMFNTGLANGVRQIFPDSAVLSDATMAAPAFVAAALGEVAPTHFRHAGRTLYVARRADVRQEEVVCAVADLRDPREVRLLPADGSTADVVLAEATGRAPGTELAARRLARARRDRRRRRPLAVLVRAVRSFATRKIGIAVLVVLALIGVLGWLNGRAAHLNWADALYLTLVTTLSGQDPEVTKPLAEQIMQVVLSIAGLALIPLITAVVVDGVVNARLALHSGRIQPDRSGHVVVVGLGNVGTRVMAQLHDFGVEVVAIDKRPEPRGASLARRLGVPLIVGDAALEETLRAASVGSCQALVVLSTDDGANLQAALNGRVLNEQLRVVLRLFDGDFAERVQRAFGIGISRSVSYLAAPSFTAALLDRAMIATIPVGRHALLVTEVSVAAGSPLDGRPLAAVGRPGSVRLLAHARAGQPRFEWNPDPRLVLTAGDRMTVLARRAGLTALLRDTTAATAPPPPGAVPPGAVPPAARSAPPSESASDPGSSTPAESPGGPDEPVTP</sequence>
<feature type="domain" description="RCK N-terminal" evidence="3">
    <location>
        <begin position="360"/>
        <end position="481"/>
    </location>
</feature>
<dbReference type="PANTHER" id="PTHR43833:SF11">
    <property type="entry name" value="VOLTAGE-GATED POTASSIUM CHANNEL KCH"/>
    <property type="match status" value="1"/>
</dbReference>
<organism evidence="5 6">
    <name type="scientific">Micromonospora cathayae</name>
    <dbReference type="NCBI Taxonomy" id="3028804"/>
    <lineage>
        <taxon>Bacteria</taxon>
        <taxon>Bacillati</taxon>
        <taxon>Actinomycetota</taxon>
        <taxon>Actinomycetes</taxon>
        <taxon>Micromonosporales</taxon>
        <taxon>Micromonosporaceae</taxon>
        <taxon>Micromonospora</taxon>
    </lineage>
</organism>
<dbReference type="Pfam" id="PF02080">
    <property type="entry name" value="TrkA_C"/>
    <property type="match status" value="1"/>
</dbReference>
<evidence type="ECO:0000313" key="6">
    <source>
        <dbReference type="Proteomes" id="UP001219605"/>
    </source>
</evidence>
<feature type="compositionally biased region" description="Low complexity" evidence="1">
    <location>
        <begin position="599"/>
        <end position="619"/>
    </location>
</feature>
<keyword evidence="2" id="KW-0472">Membrane</keyword>
<keyword evidence="6" id="KW-1185">Reference proteome</keyword>
<dbReference type="InterPro" id="IPR006037">
    <property type="entry name" value="RCK_C"/>
</dbReference>
<feature type="transmembrane region" description="Helical" evidence="2">
    <location>
        <begin position="266"/>
        <end position="283"/>
    </location>
</feature>
<accession>A0ABY7ZZW3</accession>
<dbReference type="InterPro" id="IPR003148">
    <property type="entry name" value="RCK_N"/>
</dbReference>
<evidence type="ECO:0000259" key="4">
    <source>
        <dbReference type="PROSITE" id="PS51202"/>
    </source>
</evidence>
<feature type="compositionally biased region" description="Pro residues" evidence="1">
    <location>
        <begin position="586"/>
        <end position="598"/>
    </location>
</feature>
<evidence type="ECO:0000259" key="3">
    <source>
        <dbReference type="PROSITE" id="PS51201"/>
    </source>
</evidence>
<evidence type="ECO:0000256" key="2">
    <source>
        <dbReference type="SAM" id="Phobius"/>
    </source>
</evidence>
<dbReference type="PANTHER" id="PTHR43833">
    <property type="entry name" value="POTASSIUM CHANNEL PROTEIN 2-RELATED-RELATED"/>
    <property type="match status" value="1"/>
</dbReference>
<dbReference type="SUPFAM" id="SSF51735">
    <property type="entry name" value="NAD(P)-binding Rossmann-fold domains"/>
    <property type="match status" value="2"/>
</dbReference>
<proteinExistence type="predicted"/>
<dbReference type="SUPFAM" id="SSF116726">
    <property type="entry name" value="TrkA C-terminal domain-like"/>
    <property type="match status" value="1"/>
</dbReference>
<feature type="domain" description="RCK C-terminal" evidence="4">
    <location>
        <begin position="499"/>
        <end position="583"/>
    </location>
</feature>
<dbReference type="InterPro" id="IPR050721">
    <property type="entry name" value="Trk_Ktr_HKT_K-transport"/>
</dbReference>